<dbReference type="PANTHER" id="PTHR43844:SF1">
    <property type="entry name" value="METHIONINE SYNTHASE"/>
    <property type="match status" value="1"/>
</dbReference>
<dbReference type="Proteomes" id="UP000031620">
    <property type="component" value="Chromosome"/>
</dbReference>
<evidence type="ECO:0000313" key="3">
    <source>
        <dbReference type="Proteomes" id="UP000031620"/>
    </source>
</evidence>
<accession>A0A0A1GW66</accession>
<gene>
    <name evidence="2" type="ORF">LOOC260_107390</name>
</gene>
<dbReference type="KEGG" id="lho:LOOC260_107390"/>
<dbReference type="Pfam" id="PF01717">
    <property type="entry name" value="Meth_synt_2"/>
    <property type="match status" value="1"/>
</dbReference>
<feature type="domain" description="Cobalamin-independent methionine synthase MetE C-terminal/archaeal" evidence="1">
    <location>
        <begin position="162"/>
        <end position="351"/>
    </location>
</feature>
<dbReference type="RefSeq" id="WP_041093088.1">
    <property type="nucleotide sequence ID" value="NZ_AP014680.1"/>
</dbReference>
<name>A0A0A1GW66_9LACO</name>
<evidence type="ECO:0000259" key="1">
    <source>
        <dbReference type="Pfam" id="PF01717"/>
    </source>
</evidence>
<dbReference type="EMBL" id="AP014680">
    <property type="protein sequence ID" value="BAP85279.1"/>
    <property type="molecule type" value="Genomic_DNA"/>
</dbReference>
<sequence>MTTKTKIGPFKYDIVGSFLRTPELKDAIAKHRAGELTDAQFIEIQHAEIKKLVEIETQHGLKAVTDGEFSRSWWHLDFLWGLKGVKKYDYRESYKFHGAKTRTDNAELNGKVAYNPDHPFFAAFEYLNSVTPQGVVPKQTIPSPTMLFRDNRSDNWPNFYDNREDYLHDLASAYHQTILHFYELGARYIQIDDTTWAFLISKLNETKDQPEVHAKYETLAQEAVEVINELLQNLPDDLTVTTHVCRGNFKSTFLFSGGYEAVAKYLGQLNYDGFFLEYDNDRDGDFAPLATIFNGRKDKTIVLGLLTSKDGQLEDPDAVIKRINEATQFVPLENLALSTQCGFASTEEGNVLTADEQWGKIDLVKEISNKVWK</sequence>
<dbReference type="GO" id="GO:0008270">
    <property type="term" value="F:zinc ion binding"/>
    <property type="evidence" value="ECO:0007669"/>
    <property type="project" value="InterPro"/>
</dbReference>
<reference evidence="2 3" key="1">
    <citation type="submission" date="2014-11" db="EMBL/GenBank/DDBJ databases">
        <title>Complete genome sequence and analysis of Lactobacillus hokkaidonensis LOOC260T.</title>
        <authorList>
            <person name="Tanizawa Y."/>
            <person name="Tohno M."/>
            <person name="Kaminuma E."/>
            <person name="Nakamura Y."/>
            <person name="Arita M."/>
        </authorList>
    </citation>
    <scope>NUCLEOTIDE SEQUENCE [LARGE SCALE GENOMIC DNA]</scope>
    <source>
        <strain evidence="2 3">LOOC260</strain>
    </source>
</reference>
<dbReference type="HOGENOM" id="CLU_058877_0_0_9"/>
<dbReference type="PANTHER" id="PTHR43844">
    <property type="entry name" value="METHIONINE SYNTHASE"/>
    <property type="match status" value="1"/>
</dbReference>
<dbReference type="GO" id="GO:0009086">
    <property type="term" value="P:methionine biosynthetic process"/>
    <property type="evidence" value="ECO:0007669"/>
    <property type="project" value="InterPro"/>
</dbReference>
<evidence type="ECO:0000313" key="2">
    <source>
        <dbReference type="EMBL" id="BAP85279.1"/>
    </source>
</evidence>
<dbReference type="Gene3D" id="3.20.20.210">
    <property type="match status" value="1"/>
</dbReference>
<protein>
    <submittedName>
        <fullName evidence="2">Vitamin-B12 independent methionine synthase</fullName>
    </submittedName>
</protein>
<dbReference type="NCBIfam" id="NF005085">
    <property type="entry name" value="PRK06520.1"/>
    <property type="match status" value="1"/>
</dbReference>
<dbReference type="CDD" id="cd03311">
    <property type="entry name" value="CIMS_C_terminal_like"/>
    <property type="match status" value="1"/>
</dbReference>
<organism evidence="2 3">
    <name type="scientific">Paucilactobacillus hokkaidonensis JCM 18461</name>
    <dbReference type="NCBI Taxonomy" id="1291742"/>
    <lineage>
        <taxon>Bacteria</taxon>
        <taxon>Bacillati</taxon>
        <taxon>Bacillota</taxon>
        <taxon>Bacilli</taxon>
        <taxon>Lactobacillales</taxon>
        <taxon>Lactobacillaceae</taxon>
        <taxon>Paucilactobacillus</taxon>
    </lineage>
</organism>
<dbReference type="InterPro" id="IPR002629">
    <property type="entry name" value="Met_Synth_C/arc"/>
</dbReference>
<dbReference type="NCBIfam" id="NF004875">
    <property type="entry name" value="PRK06233.1"/>
    <property type="match status" value="1"/>
</dbReference>
<dbReference type="InterPro" id="IPR038071">
    <property type="entry name" value="UROD/MetE-like_sf"/>
</dbReference>
<dbReference type="SUPFAM" id="SSF51726">
    <property type="entry name" value="UROD/MetE-like"/>
    <property type="match status" value="1"/>
</dbReference>
<dbReference type="STRING" id="1291742.LOOC260_107390"/>
<dbReference type="AlphaFoldDB" id="A0A0A1GW66"/>
<proteinExistence type="predicted"/>
<dbReference type="GO" id="GO:0003871">
    <property type="term" value="F:5-methyltetrahydropteroyltriglutamate-homocysteine S-methyltransferase activity"/>
    <property type="evidence" value="ECO:0007669"/>
    <property type="project" value="InterPro"/>
</dbReference>